<name>A0A3P7IAK4_STRVU</name>
<proteinExistence type="predicted"/>
<evidence type="ECO:0000313" key="1">
    <source>
        <dbReference type="EMBL" id="VDM66546.1"/>
    </source>
</evidence>
<dbReference type="AlphaFoldDB" id="A0A3P7IAK4"/>
<accession>A0A3P7IAK4</accession>
<evidence type="ECO:0000313" key="2">
    <source>
        <dbReference type="Proteomes" id="UP000270094"/>
    </source>
</evidence>
<sequence>MVSKIRYFDIRLIFSLRITSSSVEEATKLPKEEVTKLLECLFANAMRFFVLYCVHALRDQAVVKISKTGSAFYHLKVTGSEAAPLIDYEVHALSPKIRFCISDENMNACMPLSEMYMPTFDDWRDGNDCASLLYQIAHLPAPQITRLLLGERLYALLQLNFPIFVAQMNEYAILIKRFQSKNRYRGYNFATSEK</sequence>
<dbReference type="OrthoDB" id="5874887at2759"/>
<gene>
    <name evidence="1" type="ORF">SVUK_LOCUS1544</name>
</gene>
<protein>
    <submittedName>
        <fullName evidence="1">Uncharacterized protein</fullName>
    </submittedName>
</protein>
<keyword evidence="2" id="KW-1185">Reference proteome</keyword>
<reference evidence="1 2" key="1">
    <citation type="submission" date="2018-11" db="EMBL/GenBank/DDBJ databases">
        <authorList>
            <consortium name="Pathogen Informatics"/>
        </authorList>
    </citation>
    <scope>NUCLEOTIDE SEQUENCE [LARGE SCALE GENOMIC DNA]</scope>
</reference>
<organism evidence="1 2">
    <name type="scientific">Strongylus vulgaris</name>
    <name type="common">Blood worm</name>
    <dbReference type="NCBI Taxonomy" id="40348"/>
    <lineage>
        <taxon>Eukaryota</taxon>
        <taxon>Metazoa</taxon>
        <taxon>Ecdysozoa</taxon>
        <taxon>Nematoda</taxon>
        <taxon>Chromadorea</taxon>
        <taxon>Rhabditida</taxon>
        <taxon>Rhabditina</taxon>
        <taxon>Rhabditomorpha</taxon>
        <taxon>Strongyloidea</taxon>
        <taxon>Strongylidae</taxon>
        <taxon>Strongylus</taxon>
    </lineage>
</organism>
<dbReference type="Proteomes" id="UP000270094">
    <property type="component" value="Unassembled WGS sequence"/>
</dbReference>
<dbReference type="EMBL" id="UYYB01003093">
    <property type="protein sequence ID" value="VDM66546.1"/>
    <property type="molecule type" value="Genomic_DNA"/>
</dbReference>